<evidence type="ECO:0000313" key="4">
    <source>
        <dbReference type="EMBL" id="PKV90440.1"/>
    </source>
</evidence>
<dbReference type="Gene3D" id="3.30.420.10">
    <property type="entry name" value="Ribonuclease H-like superfamily/Ribonuclease H"/>
    <property type="match status" value="1"/>
</dbReference>
<dbReference type="PROSITE" id="PS50967">
    <property type="entry name" value="HRDC"/>
    <property type="match status" value="1"/>
</dbReference>
<dbReference type="EMBL" id="PJMY01000003">
    <property type="protein sequence ID" value="PKV90440.1"/>
    <property type="molecule type" value="Genomic_DNA"/>
</dbReference>
<evidence type="ECO:0000313" key="6">
    <source>
        <dbReference type="Proteomes" id="UP000550260"/>
    </source>
</evidence>
<dbReference type="InterPro" id="IPR036397">
    <property type="entry name" value="RNaseH_sf"/>
</dbReference>
<dbReference type="InterPro" id="IPR002121">
    <property type="entry name" value="HRDC_dom"/>
</dbReference>
<dbReference type="EMBL" id="JACJHR010000003">
    <property type="protein sequence ID" value="MBB2498137.1"/>
    <property type="molecule type" value="Genomic_DNA"/>
</dbReference>
<dbReference type="InterPro" id="IPR041605">
    <property type="entry name" value="Exo_C"/>
</dbReference>
<evidence type="ECO:0000256" key="1">
    <source>
        <dbReference type="SAM" id="MobiDB-lite"/>
    </source>
</evidence>
<feature type="domain" description="HRDC" evidence="2">
    <location>
        <begin position="242"/>
        <end position="322"/>
    </location>
</feature>
<accession>A0A8E2AZU5</accession>
<dbReference type="Proteomes" id="UP000233750">
    <property type="component" value="Unassembled WGS sequence"/>
</dbReference>
<reference evidence="3 6" key="2">
    <citation type="submission" date="2020-08" db="EMBL/GenBank/DDBJ databases">
        <title>Amycolatopsis echigonensis JCM 21831.</title>
        <authorList>
            <person name="Tedsree N."/>
            <person name="Kuncharoen N."/>
            <person name="Likhitwitayawuid K."/>
            <person name="Tanasupawat S."/>
        </authorList>
    </citation>
    <scope>NUCLEOTIDE SEQUENCE [LARGE SCALE GENOMIC DNA]</scope>
    <source>
        <strain evidence="3 6">JCM 21831</strain>
    </source>
</reference>
<dbReference type="GO" id="GO:0000166">
    <property type="term" value="F:nucleotide binding"/>
    <property type="evidence" value="ECO:0007669"/>
    <property type="project" value="InterPro"/>
</dbReference>
<protein>
    <submittedName>
        <fullName evidence="4">Ribonuclease D</fullName>
    </submittedName>
</protein>
<dbReference type="InterPro" id="IPR012337">
    <property type="entry name" value="RNaseH-like_sf"/>
</dbReference>
<dbReference type="AlphaFoldDB" id="A0A2N3W989"/>
<dbReference type="SMART" id="SM00341">
    <property type="entry name" value="HRDC"/>
    <property type="match status" value="1"/>
</dbReference>
<organism evidence="4 5">
    <name type="scientific">Amycolatopsis echigonensis</name>
    <dbReference type="NCBI Taxonomy" id="2576905"/>
    <lineage>
        <taxon>Bacteria</taxon>
        <taxon>Bacillati</taxon>
        <taxon>Actinomycetota</taxon>
        <taxon>Actinomycetes</taxon>
        <taxon>Pseudonocardiales</taxon>
        <taxon>Pseudonocardiaceae</taxon>
        <taxon>Amycolatopsis</taxon>
    </lineage>
</organism>
<feature type="region of interest" description="Disordered" evidence="1">
    <location>
        <begin position="1"/>
        <end position="40"/>
    </location>
</feature>
<reference evidence="4 5" key="1">
    <citation type="submission" date="2017-12" db="EMBL/GenBank/DDBJ databases">
        <title>Sequencing the genomes of 1000 Actinobacteria strains.</title>
        <authorList>
            <person name="Klenk H.-P."/>
        </authorList>
    </citation>
    <scope>NUCLEOTIDE SEQUENCE [LARGE SCALE GENOMIC DNA]</scope>
    <source>
        <strain evidence="4 5">DSM 45165</strain>
    </source>
</reference>
<dbReference type="GO" id="GO:0003676">
    <property type="term" value="F:nucleic acid binding"/>
    <property type="evidence" value="ECO:0007669"/>
    <property type="project" value="InterPro"/>
</dbReference>
<dbReference type="InterPro" id="IPR051086">
    <property type="entry name" value="RNase_D-like"/>
</dbReference>
<dbReference type="SUPFAM" id="SSF47819">
    <property type="entry name" value="HRDC-like"/>
    <property type="match status" value="1"/>
</dbReference>
<comment type="caution">
    <text evidence="4">The sequence shown here is derived from an EMBL/GenBank/DDBJ whole genome shotgun (WGS) entry which is preliminary data.</text>
</comment>
<accession>A0A2N3W989</accession>
<dbReference type="Pfam" id="PF18305">
    <property type="entry name" value="DNA_pol_A_exoN"/>
    <property type="match status" value="1"/>
</dbReference>
<dbReference type="InterPro" id="IPR044876">
    <property type="entry name" value="HRDC_dom_sf"/>
</dbReference>
<dbReference type="InterPro" id="IPR010997">
    <property type="entry name" value="HRDC-like_sf"/>
</dbReference>
<dbReference type="SUPFAM" id="SSF53098">
    <property type="entry name" value="Ribonuclease H-like"/>
    <property type="match status" value="1"/>
</dbReference>
<evidence type="ECO:0000259" key="2">
    <source>
        <dbReference type="PROSITE" id="PS50967"/>
    </source>
</evidence>
<dbReference type="PANTHER" id="PTHR47649">
    <property type="entry name" value="RIBONUCLEASE D"/>
    <property type="match status" value="1"/>
</dbReference>
<proteinExistence type="predicted"/>
<dbReference type="Proteomes" id="UP000550260">
    <property type="component" value="Unassembled WGS sequence"/>
</dbReference>
<dbReference type="RefSeq" id="WP_183122892.1">
    <property type="nucleotide sequence ID" value="NZ_JACJHR010000003.1"/>
</dbReference>
<dbReference type="GO" id="GO:0008408">
    <property type="term" value="F:3'-5' exonuclease activity"/>
    <property type="evidence" value="ECO:0007669"/>
    <property type="project" value="InterPro"/>
</dbReference>
<sequence>MGTAQADGARTGDETTDTSGASRTPVLLREPAEGTPPVVADPDALAEACARLAEGTGAVAVDTERASGYRYWPKAYLVQLRREGSGTVLIDPIALADDLAPLRDVLNDTEWVLHAASQDLPCLAELGLHPRSLFDTELAGRLAGYERVALGTLVELLLGYTLEKGHSAADWSKRPLPVDWLNYAALDVELLNELRAKLEAELAAQGKLEWAQQEFEAVRTAPPPAPRAEPWRRTSGVHKIRSPRGLAAVREMWQARDELARKRDRAPSRILPDSAIVNAVTSDPKTVEELQKLPVFSGRVQRKYTASWLRHLQAAKALPASELPSPNQPSDGPPPVNRWADKDPDAAARLTAARAALATIAEDRKLPVENLLLPDLVRRTCWRPPADLSEDSVAEALRAGGARPWQVELTAAALSKALASTAS</sequence>
<dbReference type="CDD" id="cd06142">
    <property type="entry name" value="RNaseD_exo"/>
    <property type="match status" value="1"/>
</dbReference>
<dbReference type="Pfam" id="PF00570">
    <property type="entry name" value="HRDC"/>
    <property type="match status" value="1"/>
</dbReference>
<keyword evidence="5" id="KW-1185">Reference proteome</keyword>
<dbReference type="SMART" id="SM00474">
    <property type="entry name" value="35EXOc"/>
    <property type="match status" value="1"/>
</dbReference>
<dbReference type="GO" id="GO:0006139">
    <property type="term" value="P:nucleobase-containing compound metabolic process"/>
    <property type="evidence" value="ECO:0007669"/>
    <property type="project" value="InterPro"/>
</dbReference>
<name>A0A2N3W989_9PSEU</name>
<dbReference type="PANTHER" id="PTHR47649:SF1">
    <property type="entry name" value="RIBONUCLEASE D"/>
    <property type="match status" value="1"/>
</dbReference>
<feature type="region of interest" description="Disordered" evidence="1">
    <location>
        <begin position="319"/>
        <end position="342"/>
    </location>
</feature>
<dbReference type="Pfam" id="PF01612">
    <property type="entry name" value="DNA_pol_A_exo1"/>
    <property type="match status" value="1"/>
</dbReference>
<gene>
    <name evidence="4" type="ORF">ATK30_1186</name>
    <name evidence="3" type="ORF">H5411_03155</name>
</gene>
<evidence type="ECO:0000313" key="5">
    <source>
        <dbReference type="Proteomes" id="UP000233750"/>
    </source>
</evidence>
<dbReference type="Gene3D" id="1.10.150.80">
    <property type="entry name" value="HRDC domain"/>
    <property type="match status" value="2"/>
</dbReference>
<dbReference type="InterPro" id="IPR002562">
    <property type="entry name" value="3'-5'_exonuclease_dom"/>
</dbReference>
<evidence type="ECO:0000313" key="3">
    <source>
        <dbReference type="EMBL" id="MBB2498137.1"/>
    </source>
</evidence>